<sequence>MNILFTLNDAFVPQVATCMCSIFENNKSAENITVYLIGERISQENQNKLKEFVKSYDRKVCIISINNIADYIDFDFDTNGWSSIILARLFLDKLLPQEVDRILYLDGDTLVLEDLGSLFYSDLGDKVIGMCPEPTVDKSRKEFLALKEYPYHNSGVLLIDLKKWRREEIGKKVIEFYQFHEGKLFAPDQDALNGALKEQIFTLPISFNYFNIYDVYPYKTLSELSKPTKFISQEDFNHFRKAPTIIHYLGEERPWRKGNTHRFKKEYLHYLHKTPWKNTPMEEGWQLYFVCFRIFNIVMKPFPMLRYKIINSLIPSFMRYRKKQLQKNKNNVMTSYRKNRLN</sequence>
<dbReference type="PANTHER" id="PTHR13778">
    <property type="entry name" value="GLYCOSYLTRANSFERASE 8 DOMAIN-CONTAINING PROTEIN"/>
    <property type="match status" value="1"/>
</dbReference>
<dbReference type="PANTHER" id="PTHR13778:SF47">
    <property type="entry name" value="LIPOPOLYSACCHARIDE 1,3-GALACTOSYLTRANSFERASE"/>
    <property type="match status" value="1"/>
</dbReference>
<dbReference type="RefSeq" id="WP_111675587.1">
    <property type="nucleotide sequence ID" value="NZ_LS483364.1"/>
</dbReference>
<dbReference type="EMBL" id="LS483364">
    <property type="protein sequence ID" value="SQF70997.1"/>
    <property type="molecule type" value="Genomic_DNA"/>
</dbReference>
<evidence type="ECO:0000256" key="2">
    <source>
        <dbReference type="ARBA" id="ARBA00022679"/>
    </source>
</evidence>
<dbReference type="Gene3D" id="3.90.550.10">
    <property type="entry name" value="Spore Coat Polysaccharide Biosynthesis Protein SpsA, Chain A"/>
    <property type="match status" value="1"/>
</dbReference>
<organism evidence="4 5">
    <name type="scientific">Streptococcus sanguinis</name>
    <dbReference type="NCBI Taxonomy" id="1305"/>
    <lineage>
        <taxon>Bacteria</taxon>
        <taxon>Bacillati</taxon>
        <taxon>Bacillota</taxon>
        <taxon>Bacilli</taxon>
        <taxon>Lactobacillales</taxon>
        <taxon>Streptococcaceae</taxon>
        <taxon>Streptococcus</taxon>
    </lineage>
</organism>
<dbReference type="EC" id="2.4.1.-" evidence="4"/>
<protein>
    <submittedName>
        <fullName evidence="4">Putative glycosyltransferase</fullName>
        <ecNumber evidence="4">2.4.1.-</ecNumber>
    </submittedName>
</protein>
<dbReference type="InterPro" id="IPR029044">
    <property type="entry name" value="Nucleotide-diphossugar_trans"/>
</dbReference>
<keyword evidence="3" id="KW-0479">Metal-binding</keyword>
<name>A0A2X3YJY4_STRSA</name>
<evidence type="ECO:0000256" key="3">
    <source>
        <dbReference type="ARBA" id="ARBA00022723"/>
    </source>
</evidence>
<accession>A0A2X3YJY4</accession>
<dbReference type="Pfam" id="PF01501">
    <property type="entry name" value="Glyco_transf_8"/>
    <property type="match status" value="1"/>
</dbReference>
<keyword evidence="2 4" id="KW-0808">Transferase</keyword>
<gene>
    <name evidence="4" type="primary">gspA_1</name>
    <name evidence="4" type="ORF">NCTC11086_00866</name>
</gene>
<keyword evidence="1 4" id="KW-0328">Glycosyltransferase</keyword>
<dbReference type="InterPro" id="IPR002495">
    <property type="entry name" value="Glyco_trans_8"/>
</dbReference>
<proteinExistence type="predicted"/>
<evidence type="ECO:0000313" key="5">
    <source>
        <dbReference type="Proteomes" id="UP000248534"/>
    </source>
</evidence>
<dbReference type="Proteomes" id="UP000248534">
    <property type="component" value="Chromosome 1"/>
</dbReference>
<dbReference type="CDD" id="cd04194">
    <property type="entry name" value="GT8_A4GalT_like"/>
    <property type="match status" value="1"/>
</dbReference>
<evidence type="ECO:0000313" key="4">
    <source>
        <dbReference type="EMBL" id="SQF70997.1"/>
    </source>
</evidence>
<reference evidence="4 5" key="1">
    <citation type="submission" date="2018-06" db="EMBL/GenBank/DDBJ databases">
        <authorList>
            <consortium name="Pathogen Informatics"/>
            <person name="Doyle S."/>
        </authorList>
    </citation>
    <scope>NUCLEOTIDE SEQUENCE [LARGE SCALE GENOMIC DNA]</scope>
    <source>
        <strain evidence="4 5">NCTC11086</strain>
    </source>
</reference>
<evidence type="ECO:0000256" key="1">
    <source>
        <dbReference type="ARBA" id="ARBA00022676"/>
    </source>
</evidence>
<dbReference type="SUPFAM" id="SSF53448">
    <property type="entry name" value="Nucleotide-diphospho-sugar transferases"/>
    <property type="match status" value="1"/>
</dbReference>
<dbReference type="InterPro" id="IPR050748">
    <property type="entry name" value="Glycosyltrans_8_dom-fam"/>
</dbReference>
<dbReference type="GO" id="GO:0016757">
    <property type="term" value="F:glycosyltransferase activity"/>
    <property type="evidence" value="ECO:0007669"/>
    <property type="project" value="UniProtKB-KW"/>
</dbReference>
<dbReference type="AlphaFoldDB" id="A0A2X3YJY4"/>
<dbReference type="GO" id="GO:0046872">
    <property type="term" value="F:metal ion binding"/>
    <property type="evidence" value="ECO:0007669"/>
    <property type="project" value="UniProtKB-KW"/>
</dbReference>